<keyword evidence="4" id="KW-0633">Potassium transport</keyword>
<feature type="transmembrane region" description="Helical" evidence="10">
    <location>
        <begin position="356"/>
        <end position="378"/>
    </location>
</feature>
<dbReference type="NCBIfam" id="TIGR00933">
    <property type="entry name" value="2a38"/>
    <property type="match status" value="1"/>
</dbReference>
<evidence type="ECO:0000256" key="8">
    <source>
        <dbReference type="ARBA" id="ARBA00023065"/>
    </source>
</evidence>
<keyword evidence="6" id="KW-0630">Potassium</keyword>
<dbReference type="PANTHER" id="PTHR32024">
    <property type="entry name" value="TRK SYSTEM POTASSIUM UPTAKE PROTEIN TRKG-RELATED"/>
    <property type="match status" value="1"/>
</dbReference>
<feature type="transmembrane region" description="Helical" evidence="10">
    <location>
        <begin position="390"/>
        <end position="410"/>
    </location>
</feature>
<dbReference type="Pfam" id="PF02386">
    <property type="entry name" value="TrkH"/>
    <property type="match status" value="1"/>
</dbReference>
<keyword evidence="5 10" id="KW-0812">Transmembrane</keyword>
<evidence type="ECO:0000256" key="10">
    <source>
        <dbReference type="SAM" id="Phobius"/>
    </source>
</evidence>
<keyword evidence="7 10" id="KW-1133">Transmembrane helix</keyword>
<evidence type="ECO:0000256" key="6">
    <source>
        <dbReference type="ARBA" id="ARBA00022958"/>
    </source>
</evidence>
<accession>A0A7V1LNG2</accession>
<name>A0A7V1LNG2_CALAY</name>
<evidence type="ECO:0000256" key="4">
    <source>
        <dbReference type="ARBA" id="ARBA00022538"/>
    </source>
</evidence>
<feature type="transmembrane region" description="Helical" evidence="10">
    <location>
        <begin position="422"/>
        <end position="442"/>
    </location>
</feature>
<keyword evidence="3" id="KW-1003">Cell membrane</keyword>
<evidence type="ECO:0000256" key="5">
    <source>
        <dbReference type="ARBA" id="ARBA00022692"/>
    </source>
</evidence>
<evidence type="ECO:0000313" key="11">
    <source>
        <dbReference type="EMBL" id="HED11254.1"/>
    </source>
</evidence>
<feature type="transmembrane region" description="Helical" evidence="10">
    <location>
        <begin position="55"/>
        <end position="71"/>
    </location>
</feature>
<evidence type="ECO:0008006" key="12">
    <source>
        <dbReference type="Google" id="ProtNLM"/>
    </source>
</evidence>
<dbReference type="EMBL" id="DRLD01000310">
    <property type="protein sequence ID" value="HED11254.1"/>
    <property type="molecule type" value="Genomic_DNA"/>
</dbReference>
<dbReference type="PANTHER" id="PTHR32024:SF1">
    <property type="entry name" value="KTR SYSTEM POTASSIUM UPTAKE PROTEIN B"/>
    <property type="match status" value="1"/>
</dbReference>
<comment type="subcellular location">
    <subcellularLocation>
        <location evidence="1">Cell membrane</location>
        <topology evidence="1">Multi-pass membrane protein</topology>
    </subcellularLocation>
</comment>
<keyword evidence="2" id="KW-0813">Transport</keyword>
<keyword evidence="9 10" id="KW-0472">Membrane</keyword>
<dbReference type="InterPro" id="IPR004772">
    <property type="entry name" value="TrkH"/>
</dbReference>
<sequence length="460" mass="50415">MTLFSGHRLLWLRIKNFFIPERLFLLSFAAIILAGTFLLHQPFAVHGAPLSLTDSFFTATSATCVTGLIVVDTATKFTFAGQVILLVLIQMGGLGIMTFSVAFITLFAGRLSLGSRDMLEATFSQMPMRGMRKLLRTIFAATLLTELVGAVLLTLRFAMDMPWARAVWFGVFHAVSAFCNAGFALFSDSLIAYQGDVLVIMVISLLIIAGGLGFIVVFELQHTPRPLRFKKLSLHSRVVLSASLLLIAFGFVTMMLFEWGNSLNHLPWPKKILEAFFQSVTTRTAGFNSVNLGMLSNGTLFFMLILMFIGASPSSTGGGIKTTTFVTILAFARARFQNREHTRMMNRTIPESAVSRAVTIAIFSSLVVILFTTLLLFTELSGHSHQESRGLFLEILFEATSAFGTVGLSMGITSHLSEAGRILITLLMFVGRLGPLTLALAISKKHSVKYQLAKEDLLIG</sequence>
<feature type="transmembrane region" description="Helical" evidence="10">
    <location>
        <begin position="167"/>
        <end position="186"/>
    </location>
</feature>
<evidence type="ECO:0000256" key="9">
    <source>
        <dbReference type="ARBA" id="ARBA00023136"/>
    </source>
</evidence>
<protein>
    <recommendedName>
        <fullName evidence="12">Trk family potassium uptake protein</fullName>
    </recommendedName>
</protein>
<gene>
    <name evidence="11" type="ORF">ENJ10_11250</name>
</gene>
<feature type="transmembrane region" description="Helical" evidence="10">
    <location>
        <begin position="318"/>
        <end position="336"/>
    </location>
</feature>
<dbReference type="GO" id="GO:0015379">
    <property type="term" value="F:potassium:chloride symporter activity"/>
    <property type="evidence" value="ECO:0007669"/>
    <property type="project" value="InterPro"/>
</dbReference>
<feature type="transmembrane region" description="Helical" evidence="10">
    <location>
        <begin position="134"/>
        <end position="155"/>
    </location>
</feature>
<organism evidence="11">
    <name type="scientific">Caldithrix abyssi</name>
    <dbReference type="NCBI Taxonomy" id="187145"/>
    <lineage>
        <taxon>Bacteria</taxon>
        <taxon>Pseudomonadati</taxon>
        <taxon>Calditrichota</taxon>
        <taxon>Calditrichia</taxon>
        <taxon>Calditrichales</taxon>
        <taxon>Calditrichaceae</taxon>
        <taxon>Caldithrix</taxon>
    </lineage>
</organism>
<comment type="caution">
    <text evidence="11">The sequence shown here is derived from an EMBL/GenBank/DDBJ whole genome shotgun (WGS) entry which is preliminary data.</text>
</comment>
<keyword evidence="8" id="KW-0406">Ion transport</keyword>
<dbReference type="Proteomes" id="UP000886005">
    <property type="component" value="Unassembled WGS sequence"/>
</dbReference>
<dbReference type="InterPro" id="IPR003445">
    <property type="entry name" value="Cat_transpt"/>
</dbReference>
<dbReference type="GO" id="GO:0005886">
    <property type="term" value="C:plasma membrane"/>
    <property type="evidence" value="ECO:0007669"/>
    <property type="project" value="UniProtKB-SubCell"/>
</dbReference>
<dbReference type="AlphaFoldDB" id="A0A7V1LNG2"/>
<feature type="transmembrane region" description="Helical" evidence="10">
    <location>
        <begin position="238"/>
        <end position="257"/>
    </location>
</feature>
<reference evidence="11" key="1">
    <citation type="journal article" date="2020" name="mSystems">
        <title>Genome- and Community-Level Interaction Insights into Carbon Utilization and Element Cycling Functions of Hydrothermarchaeota in Hydrothermal Sediment.</title>
        <authorList>
            <person name="Zhou Z."/>
            <person name="Liu Y."/>
            <person name="Xu W."/>
            <person name="Pan J."/>
            <person name="Luo Z.H."/>
            <person name="Li M."/>
        </authorList>
    </citation>
    <scope>NUCLEOTIDE SEQUENCE [LARGE SCALE GENOMIC DNA]</scope>
    <source>
        <strain evidence="11">HyVt-456</strain>
    </source>
</reference>
<evidence type="ECO:0000256" key="3">
    <source>
        <dbReference type="ARBA" id="ARBA00022475"/>
    </source>
</evidence>
<feature type="transmembrane region" description="Helical" evidence="10">
    <location>
        <begin position="198"/>
        <end position="218"/>
    </location>
</feature>
<evidence type="ECO:0000256" key="1">
    <source>
        <dbReference type="ARBA" id="ARBA00004651"/>
    </source>
</evidence>
<evidence type="ECO:0000256" key="2">
    <source>
        <dbReference type="ARBA" id="ARBA00022448"/>
    </source>
</evidence>
<feature type="transmembrane region" description="Helical" evidence="10">
    <location>
        <begin position="23"/>
        <end position="43"/>
    </location>
</feature>
<proteinExistence type="predicted"/>
<evidence type="ECO:0000256" key="7">
    <source>
        <dbReference type="ARBA" id="ARBA00022989"/>
    </source>
</evidence>
<feature type="transmembrane region" description="Helical" evidence="10">
    <location>
        <begin position="83"/>
        <end position="108"/>
    </location>
</feature>